<gene>
    <name evidence="1" type="ORF">SAMN05660462_00774</name>
</gene>
<sequence>MLKLKSKEEILKQYVSRYPELDRQFMNRLSEEYDRYIEVLKDVNSIEEYNKVFEEEIRENERRYKDNAMLRGLEDSPYNQYMEILAHYGLIVFFRDNMLDLS</sequence>
<organism evidence="1 2">
    <name type="scientific">Proteiniborus ethanoligenes</name>
    <dbReference type="NCBI Taxonomy" id="415015"/>
    <lineage>
        <taxon>Bacteria</taxon>
        <taxon>Bacillati</taxon>
        <taxon>Bacillota</taxon>
        <taxon>Clostridia</taxon>
        <taxon>Eubacteriales</taxon>
        <taxon>Proteiniborus</taxon>
    </lineage>
</organism>
<dbReference type="STRING" id="415015.SAMN05660462_00774"/>
<dbReference type="Proteomes" id="UP000198625">
    <property type="component" value="Unassembled WGS sequence"/>
</dbReference>
<proteinExistence type="predicted"/>
<evidence type="ECO:0000313" key="2">
    <source>
        <dbReference type="Proteomes" id="UP000198625"/>
    </source>
</evidence>
<reference evidence="1 2" key="1">
    <citation type="submission" date="2016-10" db="EMBL/GenBank/DDBJ databases">
        <authorList>
            <person name="de Groot N.N."/>
        </authorList>
    </citation>
    <scope>NUCLEOTIDE SEQUENCE [LARGE SCALE GENOMIC DNA]</scope>
    <source>
        <strain evidence="1 2">DSM 21650</strain>
    </source>
</reference>
<dbReference type="RefSeq" id="WP_091727470.1">
    <property type="nucleotide sequence ID" value="NZ_FNQE01000006.1"/>
</dbReference>
<dbReference type="EMBL" id="FNQE01000006">
    <property type="protein sequence ID" value="SDY73838.1"/>
    <property type="molecule type" value="Genomic_DNA"/>
</dbReference>
<keyword evidence="2" id="KW-1185">Reference proteome</keyword>
<dbReference type="AlphaFoldDB" id="A0A1H3MC15"/>
<dbReference type="OrthoDB" id="1954408at2"/>
<name>A0A1H3MC15_9FIRM</name>
<accession>A0A1H3MC15</accession>
<evidence type="ECO:0000313" key="1">
    <source>
        <dbReference type="EMBL" id="SDY73838.1"/>
    </source>
</evidence>
<protein>
    <recommendedName>
        <fullName evidence="3">Control of competence regulator ComK, YlbF/YmcA</fullName>
    </recommendedName>
</protein>
<evidence type="ECO:0008006" key="3">
    <source>
        <dbReference type="Google" id="ProtNLM"/>
    </source>
</evidence>